<keyword evidence="4" id="KW-0067">ATP-binding</keyword>
<evidence type="ECO:0000313" key="5">
    <source>
        <dbReference type="EMBL" id="WAL68808.1"/>
    </source>
</evidence>
<sequence>MTDGCICCFWAIRDSAARGAIPGWTTSPPPCCAFGLTCVLIGHNLAIIESLCDRVGVLRQGSLVEIFAADELFSPERHPDTRALLDAVLPIHSRRDREAS</sequence>
<dbReference type="Gene3D" id="3.40.50.300">
    <property type="entry name" value="P-loop containing nucleotide triphosphate hydrolases"/>
    <property type="match status" value="1"/>
</dbReference>
<evidence type="ECO:0000313" key="6">
    <source>
        <dbReference type="Proteomes" id="UP001163203"/>
    </source>
</evidence>
<reference evidence="5" key="1">
    <citation type="submission" date="2022-11" db="EMBL/GenBank/DDBJ databases">
        <authorList>
            <person name="Mo P."/>
        </authorList>
    </citation>
    <scope>NUCLEOTIDE SEQUENCE</scope>
    <source>
        <strain evidence="5">HUAS 11-8</strain>
    </source>
</reference>
<dbReference type="SUPFAM" id="SSF52540">
    <property type="entry name" value="P-loop containing nucleoside triphosphate hydrolases"/>
    <property type="match status" value="1"/>
</dbReference>
<dbReference type="InterPro" id="IPR050319">
    <property type="entry name" value="ABC_transp_ATP-bind"/>
</dbReference>
<proteinExistence type="inferred from homology"/>
<keyword evidence="3" id="KW-0547">Nucleotide-binding</keyword>
<dbReference type="Proteomes" id="UP001163203">
    <property type="component" value="Chromosome"/>
</dbReference>
<dbReference type="InterPro" id="IPR027417">
    <property type="entry name" value="P-loop_NTPase"/>
</dbReference>
<protein>
    <submittedName>
        <fullName evidence="5">Uncharacterized protein</fullName>
    </submittedName>
</protein>
<gene>
    <name evidence="5" type="ORF">ORV05_13890</name>
</gene>
<comment type="similarity">
    <text evidence="1">Belongs to the ABC transporter superfamily.</text>
</comment>
<evidence type="ECO:0000256" key="4">
    <source>
        <dbReference type="ARBA" id="ARBA00022840"/>
    </source>
</evidence>
<evidence type="ECO:0000256" key="2">
    <source>
        <dbReference type="ARBA" id="ARBA00022448"/>
    </source>
</evidence>
<organism evidence="5 6">
    <name type="scientific">Amycolatopsis cynarae</name>
    <dbReference type="NCBI Taxonomy" id="2995223"/>
    <lineage>
        <taxon>Bacteria</taxon>
        <taxon>Bacillati</taxon>
        <taxon>Actinomycetota</taxon>
        <taxon>Actinomycetes</taxon>
        <taxon>Pseudonocardiales</taxon>
        <taxon>Pseudonocardiaceae</taxon>
        <taxon>Amycolatopsis</taxon>
    </lineage>
</organism>
<dbReference type="PANTHER" id="PTHR43776">
    <property type="entry name" value="TRANSPORT ATP-BINDING PROTEIN"/>
    <property type="match status" value="1"/>
</dbReference>
<dbReference type="RefSeq" id="WP_268758901.1">
    <property type="nucleotide sequence ID" value="NZ_CP113836.1"/>
</dbReference>
<dbReference type="EMBL" id="CP113836">
    <property type="protein sequence ID" value="WAL68808.1"/>
    <property type="molecule type" value="Genomic_DNA"/>
</dbReference>
<evidence type="ECO:0000256" key="1">
    <source>
        <dbReference type="ARBA" id="ARBA00005417"/>
    </source>
</evidence>
<accession>A0ABY7BAV2</accession>
<name>A0ABY7BAV2_9PSEU</name>
<dbReference type="PANTHER" id="PTHR43776:SF7">
    <property type="entry name" value="D,D-DIPEPTIDE TRANSPORT ATP-BINDING PROTEIN DDPF-RELATED"/>
    <property type="match status" value="1"/>
</dbReference>
<keyword evidence="6" id="KW-1185">Reference proteome</keyword>
<evidence type="ECO:0000256" key="3">
    <source>
        <dbReference type="ARBA" id="ARBA00022741"/>
    </source>
</evidence>
<keyword evidence="2" id="KW-0813">Transport</keyword>